<feature type="compositionally biased region" description="Basic and acidic residues" evidence="3">
    <location>
        <begin position="276"/>
        <end position="285"/>
    </location>
</feature>
<dbReference type="Gene3D" id="2.60.40.790">
    <property type="match status" value="1"/>
</dbReference>
<dbReference type="GeneID" id="62197214"/>
<dbReference type="InterPro" id="IPR011990">
    <property type="entry name" value="TPR-like_helical_dom_sf"/>
</dbReference>
<dbReference type="InterPro" id="IPR007052">
    <property type="entry name" value="CS_dom"/>
</dbReference>
<sequence length="358" mass="41080">MLRDAKASLDSEDYIKAGKLIDSALRENSTSLMALTLKTEINLRTKKYDEAIDCSRRALNEAELLCKRESIARARYQLSMAYFKTHKYAESFDQIMLASKYAEKDNEIMIFKEMVTKKYQTEADLTEEQIKQEEAKYDHSKQKSQVSTPTVKSQMRTDWYDGDSVVDISIFVKSIDKKSVAADFEPNSFKVEFMDTKGEKYNYAIPKLYNEIVPDECEYAVFSTKLEITLAKSKKLKWTNLKYDESKDKRAQEVEPTMQSYDNSEAVTSYPSSSNKKVDWSKYEGSDEDEANEEAGDDAALNFFQKLYSDADPDTKRAMMKSYVESNGTSLSTDWSEVAKKEVETQAPEGTVPKQWSK</sequence>
<dbReference type="Pfam" id="PF05002">
    <property type="entry name" value="SGS"/>
    <property type="match status" value="1"/>
</dbReference>
<protein>
    <submittedName>
        <fullName evidence="6">Uncharacterized protein</fullName>
    </submittedName>
</protein>
<gene>
    <name evidence="6" type="ORF">FOA43_003814</name>
</gene>
<evidence type="ECO:0000256" key="3">
    <source>
        <dbReference type="SAM" id="MobiDB-lite"/>
    </source>
</evidence>
<dbReference type="Proteomes" id="UP000662931">
    <property type="component" value="Chromosome 4"/>
</dbReference>
<dbReference type="PROSITE" id="PS51203">
    <property type="entry name" value="CS"/>
    <property type="match status" value="1"/>
</dbReference>
<evidence type="ECO:0000256" key="1">
    <source>
        <dbReference type="ARBA" id="ARBA00008509"/>
    </source>
</evidence>
<dbReference type="InterPro" id="IPR008978">
    <property type="entry name" value="HSP20-like_chaperone"/>
</dbReference>
<evidence type="ECO:0000313" key="6">
    <source>
        <dbReference type="EMBL" id="QPG76425.1"/>
    </source>
</evidence>
<dbReference type="InterPro" id="IPR007699">
    <property type="entry name" value="SGS_dom"/>
</dbReference>
<keyword evidence="7" id="KW-1185">Reference proteome</keyword>
<dbReference type="Pfam" id="PF04969">
    <property type="entry name" value="CS"/>
    <property type="match status" value="1"/>
</dbReference>
<feature type="coiled-coil region" evidence="2">
    <location>
        <begin position="116"/>
        <end position="143"/>
    </location>
</feature>
<name>A0A875S871_EENNA</name>
<comment type="similarity">
    <text evidence="1">Belongs to the SGT1 family.</text>
</comment>
<evidence type="ECO:0000256" key="2">
    <source>
        <dbReference type="SAM" id="Coils"/>
    </source>
</evidence>
<feature type="region of interest" description="Disordered" evidence="3">
    <location>
        <begin position="248"/>
        <end position="296"/>
    </location>
</feature>
<dbReference type="AlphaFoldDB" id="A0A875S871"/>
<dbReference type="InterPro" id="IPR044563">
    <property type="entry name" value="Sgt1-like"/>
</dbReference>
<feature type="domain" description="SGS" evidence="4">
    <location>
        <begin position="269"/>
        <end position="358"/>
    </location>
</feature>
<dbReference type="RefSeq" id="XP_038779990.1">
    <property type="nucleotide sequence ID" value="XM_038924062.1"/>
</dbReference>
<reference evidence="6" key="1">
    <citation type="submission" date="2020-10" db="EMBL/GenBank/DDBJ databases">
        <authorList>
            <person name="Roach M.J.R."/>
        </authorList>
    </citation>
    <scope>NUCLEOTIDE SEQUENCE</scope>
    <source>
        <strain evidence="6">CBS 1945</strain>
    </source>
</reference>
<keyword evidence="2" id="KW-0175">Coiled coil</keyword>
<feature type="domain" description="CS" evidence="5">
    <location>
        <begin position="152"/>
        <end position="242"/>
    </location>
</feature>
<dbReference type="GO" id="GO:0051087">
    <property type="term" value="F:protein-folding chaperone binding"/>
    <property type="evidence" value="ECO:0007669"/>
    <property type="project" value="InterPro"/>
</dbReference>
<dbReference type="KEGG" id="bnn:FOA43_003814"/>
<feature type="compositionally biased region" description="Polar residues" evidence="3">
    <location>
        <begin position="257"/>
        <end position="275"/>
    </location>
</feature>
<feature type="compositionally biased region" description="Acidic residues" evidence="3">
    <location>
        <begin position="286"/>
        <end position="296"/>
    </location>
</feature>
<organism evidence="6 7">
    <name type="scientific">Eeniella nana</name>
    <name type="common">Yeast</name>
    <name type="synonym">Brettanomyces nanus</name>
    <dbReference type="NCBI Taxonomy" id="13502"/>
    <lineage>
        <taxon>Eukaryota</taxon>
        <taxon>Fungi</taxon>
        <taxon>Dikarya</taxon>
        <taxon>Ascomycota</taxon>
        <taxon>Saccharomycotina</taxon>
        <taxon>Pichiomycetes</taxon>
        <taxon>Pichiales</taxon>
        <taxon>Pichiaceae</taxon>
        <taxon>Brettanomyces</taxon>
    </lineage>
</organism>
<dbReference type="SUPFAM" id="SSF49764">
    <property type="entry name" value="HSP20-like chaperones"/>
    <property type="match status" value="1"/>
</dbReference>
<dbReference type="SUPFAM" id="SSF48452">
    <property type="entry name" value="TPR-like"/>
    <property type="match status" value="1"/>
</dbReference>
<dbReference type="EMBL" id="CP064815">
    <property type="protein sequence ID" value="QPG76425.1"/>
    <property type="molecule type" value="Genomic_DNA"/>
</dbReference>
<dbReference type="CDD" id="cd06466">
    <property type="entry name" value="p23_CS_SGT1_like"/>
    <property type="match status" value="1"/>
</dbReference>
<dbReference type="Gene3D" id="1.25.40.10">
    <property type="entry name" value="Tetratricopeptide repeat domain"/>
    <property type="match status" value="1"/>
</dbReference>
<dbReference type="PANTHER" id="PTHR45862">
    <property type="entry name" value="PROTEIN SGT1 HOMOLOG"/>
    <property type="match status" value="1"/>
</dbReference>
<evidence type="ECO:0000259" key="5">
    <source>
        <dbReference type="PROSITE" id="PS51203"/>
    </source>
</evidence>
<evidence type="ECO:0000313" key="7">
    <source>
        <dbReference type="Proteomes" id="UP000662931"/>
    </source>
</evidence>
<dbReference type="PROSITE" id="PS51048">
    <property type="entry name" value="SGS"/>
    <property type="match status" value="1"/>
</dbReference>
<evidence type="ECO:0000259" key="4">
    <source>
        <dbReference type="PROSITE" id="PS51048"/>
    </source>
</evidence>
<dbReference type="OrthoDB" id="1898560at2759"/>
<accession>A0A875S871</accession>
<proteinExistence type="inferred from homology"/>